<name>A0A6J6H950_9ZZZZ</name>
<evidence type="ECO:0000313" key="3">
    <source>
        <dbReference type="EMBL" id="CAB4609350.1"/>
    </source>
</evidence>
<feature type="coiled-coil region" evidence="1">
    <location>
        <begin position="68"/>
        <end position="98"/>
    </location>
</feature>
<gene>
    <name evidence="2" type="ORF">UFOPK1433_00002</name>
    <name evidence="3" type="ORF">UFOPK1843_00713</name>
</gene>
<keyword evidence="1" id="KW-0175">Coiled coil</keyword>
<sequence>MEVKALCAREADGWSVEVPEFKNLQLSAKRLDKVVALVKEAAKNYGATDNCEVVIKVIASMPGLICDMESAQEKMKQAAKLQEEASQEIRDVVKQMREQGLTMRDIAVLLGVTPQRVAQLAPCS</sequence>
<dbReference type="EMBL" id="CAEZUR010000049">
    <property type="protein sequence ID" value="CAB4609350.1"/>
    <property type="molecule type" value="Genomic_DNA"/>
</dbReference>
<evidence type="ECO:0000313" key="2">
    <source>
        <dbReference type="EMBL" id="CAB4532889.1"/>
    </source>
</evidence>
<proteinExistence type="predicted"/>
<dbReference type="AlphaFoldDB" id="A0A6J6H950"/>
<organism evidence="3">
    <name type="scientific">freshwater metagenome</name>
    <dbReference type="NCBI Taxonomy" id="449393"/>
    <lineage>
        <taxon>unclassified sequences</taxon>
        <taxon>metagenomes</taxon>
        <taxon>ecological metagenomes</taxon>
    </lineage>
</organism>
<accession>A0A6J6H950</accession>
<evidence type="ECO:0000256" key="1">
    <source>
        <dbReference type="SAM" id="Coils"/>
    </source>
</evidence>
<reference evidence="3" key="1">
    <citation type="submission" date="2020-05" db="EMBL/GenBank/DDBJ databases">
        <authorList>
            <person name="Chiriac C."/>
            <person name="Salcher M."/>
            <person name="Ghai R."/>
            <person name="Kavagutti S V."/>
        </authorList>
    </citation>
    <scope>NUCLEOTIDE SEQUENCE</scope>
</reference>
<protein>
    <submittedName>
        <fullName evidence="3">Unannotated protein</fullName>
    </submittedName>
</protein>
<dbReference type="EMBL" id="CAEZSN010000001">
    <property type="protein sequence ID" value="CAB4532889.1"/>
    <property type="molecule type" value="Genomic_DNA"/>
</dbReference>